<keyword evidence="3" id="KW-1185">Reference proteome</keyword>
<dbReference type="EC" id="3.4.19.12" evidence="2"/>
<dbReference type="Gene3D" id="1.20.58.80">
    <property type="entry name" value="Phosphotransferase system, lactose/cellobiose-type IIA subunit"/>
    <property type="match status" value="1"/>
</dbReference>
<proteinExistence type="predicted"/>
<dbReference type="GO" id="GO:0004843">
    <property type="term" value="F:cysteine-type deubiquitinase activity"/>
    <property type="evidence" value="ECO:0007669"/>
    <property type="project" value="UniProtKB-EC"/>
</dbReference>
<reference evidence="2 3" key="1">
    <citation type="submission" date="2024-02" db="EMBL/GenBank/DDBJ databases">
        <title>Discinaceae phylogenomics.</title>
        <authorList>
            <person name="Dirks A.C."/>
            <person name="James T.Y."/>
        </authorList>
    </citation>
    <scope>NUCLEOTIDE SEQUENCE [LARGE SCALE GENOMIC DNA]</scope>
    <source>
        <strain evidence="2 3">ACD0624</strain>
    </source>
</reference>
<organism evidence="2 3">
    <name type="scientific">Discina gigas</name>
    <dbReference type="NCBI Taxonomy" id="1032678"/>
    <lineage>
        <taxon>Eukaryota</taxon>
        <taxon>Fungi</taxon>
        <taxon>Dikarya</taxon>
        <taxon>Ascomycota</taxon>
        <taxon>Pezizomycotina</taxon>
        <taxon>Pezizomycetes</taxon>
        <taxon>Pezizales</taxon>
        <taxon>Discinaceae</taxon>
        <taxon>Discina</taxon>
    </lineage>
</organism>
<comment type="caution">
    <text evidence="2">The sequence shown here is derived from an EMBL/GenBank/DDBJ whole genome shotgun (WGS) entry which is preliminary data.</text>
</comment>
<dbReference type="Proteomes" id="UP001447188">
    <property type="component" value="Unassembled WGS sequence"/>
</dbReference>
<accession>A0ABR3GS50</accession>
<evidence type="ECO:0000313" key="2">
    <source>
        <dbReference type="EMBL" id="KAL0638732.1"/>
    </source>
</evidence>
<evidence type="ECO:0000313" key="3">
    <source>
        <dbReference type="Proteomes" id="UP001447188"/>
    </source>
</evidence>
<sequence>MSSSISPPSRGSPAVPSAKPKRVYPHLADLVARTEGLQPNNRASIQAWVEVAKIHWKQAKWHREAGILDSAYVDFLLAFTIVADIIPRCSGFPTFKTSGRSQSYLEFEQLSKELKKKQDDFIKVKKEIHENNKISGVQSAAQLEAERIRVQSPPADRISSASPENASKRKPEVRAKPEYLSARLIAKDR</sequence>
<feature type="compositionally biased region" description="Basic and acidic residues" evidence="1">
    <location>
        <begin position="166"/>
        <end position="177"/>
    </location>
</feature>
<protein>
    <submittedName>
        <fullName evidence="2">Ubiquitin-specific protease doa4</fullName>
        <ecNumber evidence="2">3.4.19.12</ecNumber>
    </submittedName>
</protein>
<evidence type="ECO:0000256" key="1">
    <source>
        <dbReference type="SAM" id="MobiDB-lite"/>
    </source>
</evidence>
<gene>
    <name evidence="2" type="primary">DOA4_1</name>
    <name evidence="2" type="ORF">Q9L58_002156</name>
</gene>
<keyword evidence="2" id="KW-0645">Protease</keyword>
<dbReference type="GO" id="GO:0006508">
    <property type="term" value="P:proteolysis"/>
    <property type="evidence" value="ECO:0007669"/>
    <property type="project" value="UniProtKB-KW"/>
</dbReference>
<name>A0ABR3GS50_9PEZI</name>
<feature type="compositionally biased region" description="Low complexity" evidence="1">
    <location>
        <begin position="1"/>
        <end position="13"/>
    </location>
</feature>
<keyword evidence="2" id="KW-0378">Hydrolase</keyword>
<dbReference type="EMBL" id="JBBBZM010000018">
    <property type="protein sequence ID" value="KAL0638732.1"/>
    <property type="molecule type" value="Genomic_DNA"/>
</dbReference>
<feature type="region of interest" description="Disordered" evidence="1">
    <location>
        <begin position="1"/>
        <end position="20"/>
    </location>
</feature>
<feature type="region of interest" description="Disordered" evidence="1">
    <location>
        <begin position="150"/>
        <end position="189"/>
    </location>
</feature>